<dbReference type="SUPFAM" id="SSF103473">
    <property type="entry name" value="MFS general substrate transporter"/>
    <property type="match status" value="1"/>
</dbReference>
<feature type="transmembrane region" description="Helical" evidence="6">
    <location>
        <begin position="240"/>
        <end position="260"/>
    </location>
</feature>
<feature type="compositionally biased region" description="Basic and acidic residues" evidence="5">
    <location>
        <begin position="12"/>
        <end position="38"/>
    </location>
</feature>
<evidence type="ECO:0000256" key="4">
    <source>
        <dbReference type="ARBA" id="ARBA00023136"/>
    </source>
</evidence>
<organism evidence="8 9">
    <name type="scientific">Zasmidium cellare</name>
    <name type="common">Wine cellar mold</name>
    <name type="synonym">Racodium cellare</name>
    <dbReference type="NCBI Taxonomy" id="395010"/>
    <lineage>
        <taxon>Eukaryota</taxon>
        <taxon>Fungi</taxon>
        <taxon>Dikarya</taxon>
        <taxon>Ascomycota</taxon>
        <taxon>Pezizomycotina</taxon>
        <taxon>Dothideomycetes</taxon>
        <taxon>Dothideomycetidae</taxon>
        <taxon>Mycosphaerellales</taxon>
        <taxon>Mycosphaerellaceae</taxon>
        <taxon>Zasmidium</taxon>
    </lineage>
</organism>
<feature type="transmembrane region" description="Helical" evidence="6">
    <location>
        <begin position="175"/>
        <end position="192"/>
    </location>
</feature>
<feature type="transmembrane region" description="Helical" evidence="6">
    <location>
        <begin position="466"/>
        <end position="486"/>
    </location>
</feature>
<evidence type="ECO:0000259" key="7">
    <source>
        <dbReference type="PROSITE" id="PS50850"/>
    </source>
</evidence>
<feature type="transmembrane region" description="Helical" evidence="6">
    <location>
        <begin position="364"/>
        <end position="384"/>
    </location>
</feature>
<dbReference type="InterPro" id="IPR005829">
    <property type="entry name" value="Sugar_transporter_CS"/>
</dbReference>
<evidence type="ECO:0000313" key="9">
    <source>
        <dbReference type="Proteomes" id="UP001305779"/>
    </source>
</evidence>
<feature type="domain" description="Major facilitator superfamily (MFS) profile" evidence="7">
    <location>
        <begin position="86"/>
        <end position="524"/>
    </location>
</feature>
<dbReference type="Pfam" id="PF07690">
    <property type="entry name" value="MFS_1"/>
    <property type="match status" value="1"/>
</dbReference>
<dbReference type="InterPro" id="IPR036259">
    <property type="entry name" value="MFS_trans_sf"/>
</dbReference>
<feature type="transmembrane region" description="Helical" evidence="6">
    <location>
        <begin position="405"/>
        <end position="424"/>
    </location>
</feature>
<accession>A0ABR0EV08</accession>
<comment type="caution">
    <text evidence="8">The sequence shown here is derived from an EMBL/GenBank/DDBJ whole genome shotgun (WGS) entry which is preliminary data.</text>
</comment>
<name>A0ABR0EV08_ZASCE</name>
<evidence type="ECO:0000313" key="8">
    <source>
        <dbReference type="EMBL" id="KAK4505459.1"/>
    </source>
</evidence>
<gene>
    <name evidence="8" type="ORF">PRZ48_003422</name>
</gene>
<dbReference type="CDD" id="cd17323">
    <property type="entry name" value="MFS_Tpo1_MDR_like"/>
    <property type="match status" value="1"/>
</dbReference>
<evidence type="ECO:0000256" key="3">
    <source>
        <dbReference type="ARBA" id="ARBA00022989"/>
    </source>
</evidence>
<comment type="subcellular location">
    <subcellularLocation>
        <location evidence="1">Membrane</location>
        <topology evidence="1">Multi-pass membrane protein</topology>
    </subcellularLocation>
</comment>
<dbReference type="PROSITE" id="PS50850">
    <property type="entry name" value="MFS"/>
    <property type="match status" value="1"/>
</dbReference>
<keyword evidence="4 6" id="KW-0472">Membrane</keyword>
<dbReference type="EMBL" id="JAXOVC010000002">
    <property type="protein sequence ID" value="KAK4505459.1"/>
    <property type="molecule type" value="Genomic_DNA"/>
</dbReference>
<dbReference type="PROSITE" id="PS00216">
    <property type="entry name" value="SUGAR_TRANSPORT_1"/>
    <property type="match status" value="1"/>
</dbReference>
<feature type="transmembrane region" description="Helical" evidence="6">
    <location>
        <begin position="84"/>
        <end position="101"/>
    </location>
</feature>
<evidence type="ECO:0000256" key="2">
    <source>
        <dbReference type="ARBA" id="ARBA00022692"/>
    </source>
</evidence>
<reference evidence="8 9" key="1">
    <citation type="journal article" date="2023" name="G3 (Bethesda)">
        <title>A chromosome-level genome assembly of Zasmidium syzygii isolated from banana leaves.</title>
        <authorList>
            <person name="van Westerhoven A.C."/>
            <person name="Mehrabi R."/>
            <person name="Talebi R."/>
            <person name="Steentjes M.B.F."/>
            <person name="Corcolon B."/>
            <person name="Chong P.A."/>
            <person name="Kema G.H.J."/>
            <person name="Seidl M.F."/>
        </authorList>
    </citation>
    <scope>NUCLEOTIDE SEQUENCE [LARGE SCALE GENOMIC DNA]</scope>
    <source>
        <strain evidence="8 9">P124</strain>
    </source>
</reference>
<feature type="transmembrane region" description="Helical" evidence="6">
    <location>
        <begin position="498"/>
        <end position="519"/>
    </location>
</feature>
<dbReference type="Proteomes" id="UP001305779">
    <property type="component" value="Unassembled WGS sequence"/>
</dbReference>
<keyword evidence="2 6" id="KW-0812">Transmembrane</keyword>
<feature type="region of interest" description="Disordered" evidence="5">
    <location>
        <begin position="1"/>
        <end position="42"/>
    </location>
</feature>
<dbReference type="InterPro" id="IPR011701">
    <property type="entry name" value="MFS"/>
</dbReference>
<evidence type="ECO:0000256" key="5">
    <source>
        <dbReference type="SAM" id="MobiDB-lite"/>
    </source>
</evidence>
<feature type="transmembrane region" description="Helical" evidence="6">
    <location>
        <begin position="152"/>
        <end position="169"/>
    </location>
</feature>
<feature type="transmembrane region" description="Helical" evidence="6">
    <location>
        <begin position="320"/>
        <end position="344"/>
    </location>
</feature>
<protein>
    <recommendedName>
        <fullName evidence="7">Major facilitator superfamily (MFS) profile domain-containing protein</fullName>
    </recommendedName>
</protein>
<dbReference type="PANTHER" id="PTHR23502:SF24">
    <property type="entry name" value="TRANSPORTER, PUTATIVE-RELATED"/>
    <property type="match status" value="1"/>
</dbReference>
<keyword evidence="9" id="KW-1185">Reference proteome</keyword>
<feature type="transmembrane region" description="Helical" evidence="6">
    <location>
        <begin position="213"/>
        <end position="234"/>
    </location>
</feature>
<evidence type="ECO:0000256" key="1">
    <source>
        <dbReference type="ARBA" id="ARBA00004141"/>
    </source>
</evidence>
<dbReference type="InterPro" id="IPR020846">
    <property type="entry name" value="MFS_dom"/>
</dbReference>
<keyword evidence="3 6" id="KW-1133">Transmembrane helix</keyword>
<proteinExistence type="predicted"/>
<feature type="transmembrane region" description="Helical" evidence="6">
    <location>
        <begin position="430"/>
        <end position="454"/>
    </location>
</feature>
<feature type="transmembrane region" description="Helical" evidence="6">
    <location>
        <begin position="121"/>
        <end position="140"/>
    </location>
</feature>
<evidence type="ECO:0000256" key="6">
    <source>
        <dbReference type="SAM" id="Phobius"/>
    </source>
</evidence>
<sequence length="543" mass="60804">MSTQQTQPPSFDYEKKEDPPTPGSRDENSTRLEEKTEEFQGELVNEEEALARARAQPDSTNPIWITFGVDDRENPRNFPHWKKWYITAVVSYYNFLASTGASGYTNASSGIADTYHVSREVATLGMSMFVIGFATGPLMLAPLSEYYGRRPVYVVALFVLFIFQLPIAIAPNIGTILICRLLGGIGGSVALTNAGGSISDIWARDENGYAMMYYALFSTASQPLALAMTGYIAQDLGWRWVFWWQMIVFGVSWLVTLIYMPETRHTAVLERKAKRVRTILAKEGFTNAPILDQISDAHNQGRKRSLHRLFARNLTRPFKFLFTEPITIGAAAYLGLIYALLFTFNESFSLVFGTNHGFNTGECGLSFLGVVVGAVLAACCHPIQERYYRKRVAQNDGKGVPEARMYTACVGAFFMPISLFWFAWTSYASVPWIVPIIASGFWGAGIFIVTLAMLNYVVDSYQSYSASALAGANVVRNMLGAAFPLFTFQMYEGLGFEWAGTLVACLSLVFVPLPIWWFWRGEGLRLRSPWAREHFDQSEDQPH</sequence>
<dbReference type="PANTHER" id="PTHR23502">
    <property type="entry name" value="MAJOR FACILITATOR SUPERFAMILY"/>
    <property type="match status" value="1"/>
</dbReference>
<dbReference type="Gene3D" id="1.20.1250.20">
    <property type="entry name" value="MFS general substrate transporter like domains"/>
    <property type="match status" value="1"/>
</dbReference>